<accession>A0A1B7JYU7</accession>
<dbReference type="AlphaFoldDB" id="A0A1B7JYU7"/>
<gene>
    <name evidence="2" type="ORF">M998_1255</name>
</gene>
<sequence length="39" mass="4234">MSAIVLCDILIKGFEKWDVVAIYSPLMALMVTATAFSAN</sequence>
<comment type="caution">
    <text evidence="2">The sequence shown here is derived from an EMBL/GenBank/DDBJ whole genome shotgun (WGS) entry which is preliminary data.</text>
</comment>
<feature type="transmembrane region" description="Helical" evidence="1">
    <location>
        <begin position="20"/>
        <end position="38"/>
    </location>
</feature>
<evidence type="ECO:0000313" key="3">
    <source>
        <dbReference type="Proteomes" id="UP000078224"/>
    </source>
</evidence>
<dbReference type="PATRIC" id="fig|1354272.4.peg.1272"/>
<dbReference type="Proteomes" id="UP000078224">
    <property type="component" value="Unassembled WGS sequence"/>
</dbReference>
<proteinExistence type="predicted"/>
<keyword evidence="3" id="KW-1185">Reference proteome</keyword>
<organism evidence="2 3">
    <name type="scientific">Providencia heimbachae ATCC 35613</name>
    <dbReference type="NCBI Taxonomy" id="1354272"/>
    <lineage>
        <taxon>Bacteria</taxon>
        <taxon>Pseudomonadati</taxon>
        <taxon>Pseudomonadota</taxon>
        <taxon>Gammaproteobacteria</taxon>
        <taxon>Enterobacterales</taxon>
        <taxon>Morganellaceae</taxon>
        <taxon>Providencia</taxon>
    </lineage>
</organism>
<keyword evidence="1" id="KW-0472">Membrane</keyword>
<evidence type="ECO:0000313" key="2">
    <source>
        <dbReference type="EMBL" id="OAT53078.1"/>
    </source>
</evidence>
<evidence type="ECO:0000256" key="1">
    <source>
        <dbReference type="SAM" id="Phobius"/>
    </source>
</evidence>
<name>A0A1B7JYU7_9GAMM</name>
<reference evidence="2 3" key="1">
    <citation type="submission" date="2016-04" db="EMBL/GenBank/DDBJ databases">
        <title>ATOL: Assembling a taxonomically balanced genome-scale reconstruction of the evolutionary history of the Enterobacteriaceae.</title>
        <authorList>
            <person name="Plunkett G.III."/>
            <person name="Neeno-Eckwall E.C."/>
            <person name="Glasner J.D."/>
            <person name="Perna N.T."/>
        </authorList>
    </citation>
    <scope>NUCLEOTIDE SEQUENCE [LARGE SCALE GENOMIC DNA]</scope>
    <source>
        <strain evidence="2 3">ATCC 35613</strain>
    </source>
</reference>
<dbReference type="EMBL" id="LXEW01000018">
    <property type="protein sequence ID" value="OAT53078.1"/>
    <property type="molecule type" value="Genomic_DNA"/>
</dbReference>
<keyword evidence="1" id="KW-0812">Transmembrane</keyword>
<protein>
    <submittedName>
        <fullName evidence="2">Uncharacterized protein</fullName>
    </submittedName>
</protein>
<keyword evidence="1" id="KW-1133">Transmembrane helix</keyword>